<proteinExistence type="predicted"/>
<dbReference type="AlphaFoldDB" id="A0A1G9DC51"/>
<keyword evidence="1" id="KW-0479">Metal-binding</keyword>
<dbReference type="GO" id="GO:0009245">
    <property type="term" value="P:lipid A biosynthetic process"/>
    <property type="evidence" value="ECO:0007669"/>
    <property type="project" value="TreeGrafter"/>
</dbReference>
<dbReference type="InterPro" id="IPR004843">
    <property type="entry name" value="Calcineurin-like_PHP"/>
</dbReference>
<evidence type="ECO:0000313" key="4">
    <source>
        <dbReference type="EMBL" id="SDK61384.1"/>
    </source>
</evidence>
<dbReference type="RefSeq" id="WP_092985282.1">
    <property type="nucleotide sequence ID" value="NZ_FNFY01000005.1"/>
</dbReference>
<feature type="domain" description="Calcineurin-like phosphoesterase" evidence="3">
    <location>
        <begin position="44"/>
        <end position="216"/>
    </location>
</feature>
<reference evidence="5" key="1">
    <citation type="submission" date="2016-10" db="EMBL/GenBank/DDBJ databases">
        <authorList>
            <person name="Varghese N."/>
            <person name="Submissions S."/>
        </authorList>
    </citation>
    <scope>NUCLEOTIDE SEQUENCE [LARGE SCALE GENOMIC DNA]</scope>
    <source>
        <strain evidence="5">CGMCC 1.8895</strain>
    </source>
</reference>
<keyword evidence="5" id="KW-1185">Reference proteome</keyword>
<name>A0A1G9DC51_9BACL</name>
<protein>
    <recommendedName>
        <fullName evidence="3">Calcineurin-like phosphoesterase domain-containing protein</fullName>
    </recommendedName>
</protein>
<evidence type="ECO:0000256" key="2">
    <source>
        <dbReference type="ARBA" id="ARBA00022801"/>
    </source>
</evidence>
<dbReference type="GO" id="GO:0046872">
    <property type="term" value="F:metal ion binding"/>
    <property type="evidence" value="ECO:0007669"/>
    <property type="project" value="UniProtKB-KW"/>
</dbReference>
<sequence length="279" mass="32346">MKKYAITLGFAIALGRFLYKEDKYIQVNEREIASARLPEAFDGFRIIHVSDYHNAWFGWKASNLLDKIREAEGDVILITGDIIDRRTPNLRRSRYFIRKASEILPAYFVTGNHEAHYKRWFNLKKYITKSEMENLSFSSVELARDGERINLAGMPDPWFLGDEEDPYVHLYFDKMLQHRLNGLPAGFTILMSHRPELFHIYSKYNLDLVLSGHAHGGQIRLPYLGGLYSPHQGILPRYTEGTHIKNDTALSISRGLGNSRFPFRVFNRPEIVVITLKKK</sequence>
<dbReference type="Proteomes" id="UP000199008">
    <property type="component" value="Unassembled WGS sequence"/>
</dbReference>
<dbReference type="GO" id="GO:0016020">
    <property type="term" value="C:membrane"/>
    <property type="evidence" value="ECO:0007669"/>
    <property type="project" value="GOC"/>
</dbReference>
<organism evidence="4 5">
    <name type="scientific">Lacicoccus qingdaonensis</name>
    <dbReference type="NCBI Taxonomy" id="576118"/>
    <lineage>
        <taxon>Bacteria</taxon>
        <taxon>Bacillati</taxon>
        <taxon>Bacillota</taxon>
        <taxon>Bacilli</taxon>
        <taxon>Bacillales</taxon>
        <taxon>Salinicoccaceae</taxon>
        <taxon>Lacicoccus</taxon>
    </lineage>
</organism>
<evidence type="ECO:0000256" key="1">
    <source>
        <dbReference type="ARBA" id="ARBA00022723"/>
    </source>
</evidence>
<gene>
    <name evidence="4" type="ORF">SAMN05216216_105129</name>
</gene>
<dbReference type="STRING" id="576118.SAMN05216216_105129"/>
<dbReference type="SUPFAM" id="SSF56300">
    <property type="entry name" value="Metallo-dependent phosphatases"/>
    <property type="match status" value="1"/>
</dbReference>
<evidence type="ECO:0000259" key="3">
    <source>
        <dbReference type="Pfam" id="PF00149"/>
    </source>
</evidence>
<dbReference type="EMBL" id="FNFY01000005">
    <property type="protein sequence ID" value="SDK61384.1"/>
    <property type="molecule type" value="Genomic_DNA"/>
</dbReference>
<keyword evidence="2" id="KW-0378">Hydrolase</keyword>
<accession>A0A1G9DC51</accession>
<dbReference type="PANTHER" id="PTHR31302:SF31">
    <property type="entry name" value="PHOSPHODIESTERASE YAEI"/>
    <property type="match status" value="1"/>
</dbReference>
<dbReference type="Gene3D" id="3.60.21.10">
    <property type="match status" value="1"/>
</dbReference>
<dbReference type="PANTHER" id="PTHR31302">
    <property type="entry name" value="TRANSMEMBRANE PROTEIN WITH METALLOPHOSPHOESTERASE DOMAIN-RELATED"/>
    <property type="match status" value="1"/>
</dbReference>
<dbReference type="OrthoDB" id="9780884at2"/>
<dbReference type="GO" id="GO:0008758">
    <property type="term" value="F:UDP-2,3-diacylglucosamine hydrolase activity"/>
    <property type="evidence" value="ECO:0007669"/>
    <property type="project" value="TreeGrafter"/>
</dbReference>
<dbReference type="Pfam" id="PF00149">
    <property type="entry name" value="Metallophos"/>
    <property type="match status" value="1"/>
</dbReference>
<dbReference type="InterPro" id="IPR029052">
    <property type="entry name" value="Metallo-depent_PP-like"/>
</dbReference>
<dbReference type="InterPro" id="IPR051158">
    <property type="entry name" value="Metallophosphoesterase_sf"/>
</dbReference>
<evidence type="ECO:0000313" key="5">
    <source>
        <dbReference type="Proteomes" id="UP000199008"/>
    </source>
</evidence>